<dbReference type="AlphaFoldDB" id="A0AAW0LHP5"/>
<proteinExistence type="predicted"/>
<name>A0AAW0LHP5_QUESU</name>
<evidence type="ECO:0000313" key="2">
    <source>
        <dbReference type="Proteomes" id="UP000237347"/>
    </source>
</evidence>
<evidence type="ECO:0008006" key="3">
    <source>
        <dbReference type="Google" id="ProtNLM"/>
    </source>
</evidence>
<comment type="caution">
    <text evidence="1">The sequence shown here is derived from an EMBL/GenBank/DDBJ whole genome shotgun (WGS) entry which is preliminary data.</text>
</comment>
<protein>
    <recommendedName>
        <fullName evidence="3">Secreted protein</fullName>
    </recommendedName>
</protein>
<dbReference type="EMBL" id="PKMF04000095">
    <property type="protein sequence ID" value="KAK7850800.1"/>
    <property type="molecule type" value="Genomic_DNA"/>
</dbReference>
<gene>
    <name evidence="1" type="ORF">CFP56_043624</name>
</gene>
<evidence type="ECO:0000313" key="1">
    <source>
        <dbReference type="EMBL" id="KAK7850800.1"/>
    </source>
</evidence>
<reference evidence="1 2" key="1">
    <citation type="journal article" date="2018" name="Sci. Data">
        <title>The draft genome sequence of cork oak.</title>
        <authorList>
            <person name="Ramos A.M."/>
            <person name="Usie A."/>
            <person name="Barbosa P."/>
            <person name="Barros P.M."/>
            <person name="Capote T."/>
            <person name="Chaves I."/>
            <person name="Simoes F."/>
            <person name="Abreu I."/>
            <person name="Carrasquinho I."/>
            <person name="Faro C."/>
            <person name="Guimaraes J.B."/>
            <person name="Mendonca D."/>
            <person name="Nobrega F."/>
            <person name="Rodrigues L."/>
            <person name="Saibo N.J.M."/>
            <person name="Varela M.C."/>
            <person name="Egas C."/>
            <person name="Matos J."/>
            <person name="Miguel C.M."/>
            <person name="Oliveira M.M."/>
            <person name="Ricardo C.P."/>
            <person name="Goncalves S."/>
        </authorList>
    </citation>
    <scope>NUCLEOTIDE SEQUENCE [LARGE SCALE GENOMIC DNA]</scope>
    <source>
        <strain evidence="2">cv. HL8</strain>
    </source>
</reference>
<organism evidence="1 2">
    <name type="scientific">Quercus suber</name>
    <name type="common">Cork oak</name>
    <dbReference type="NCBI Taxonomy" id="58331"/>
    <lineage>
        <taxon>Eukaryota</taxon>
        <taxon>Viridiplantae</taxon>
        <taxon>Streptophyta</taxon>
        <taxon>Embryophyta</taxon>
        <taxon>Tracheophyta</taxon>
        <taxon>Spermatophyta</taxon>
        <taxon>Magnoliopsida</taxon>
        <taxon>eudicotyledons</taxon>
        <taxon>Gunneridae</taxon>
        <taxon>Pentapetalae</taxon>
        <taxon>rosids</taxon>
        <taxon>fabids</taxon>
        <taxon>Fagales</taxon>
        <taxon>Fagaceae</taxon>
        <taxon>Quercus</taxon>
    </lineage>
</organism>
<keyword evidence="2" id="KW-1185">Reference proteome</keyword>
<dbReference type="Proteomes" id="UP000237347">
    <property type="component" value="Unassembled WGS sequence"/>
</dbReference>
<sequence length="89" mass="10317">MFSKNCIWIVPILLGMTEKIKYTRWLKFASFPSRFRPQLLSWSLLLLDGDNVIDTTQKNNSVQQNEQICFGTIYNAEEMAVTSSVVRQL</sequence>
<accession>A0AAW0LHP5</accession>